<gene>
    <name evidence="2" type="ORF">DRF67_17640</name>
</gene>
<organism evidence="2 3">
    <name type="scientific">Chryseobacterium pennipullorum</name>
    <dbReference type="NCBI Taxonomy" id="2258963"/>
    <lineage>
        <taxon>Bacteria</taxon>
        <taxon>Pseudomonadati</taxon>
        <taxon>Bacteroidota</taxon>
        <taxon>Flavobacteriia</taxon>
        <taxon>Flavobacteriales</taxon>
        <taxon>Weeksellaceae</taxon>
        <taxon>Chryseobacterium group</taxon>
        <taxon>Chryseobacterium</taxon>
    </lineage>
</organism>
<proteinExistence type="predicted"/>
<keyword evidence="3" id="KW-1185">Reference proteome</keyword>
<name>A0A3D9AU51_9FLAO</name>
<protein>
    <submittedName>
        <fullName evidence="2">Uncharacterized protein</fullName>
    </submittedName>
</protein>
<sequence>MRLKKLFIAAMLCACGAISAQIGIGHANPDKSSALDVASTDKGLLIPRISDVSTIASPANGLLVYDLKRQALSQNIGTPSSPNWVPISGNVVKFFYMPSIDIDTSTVGTGRTVDLYQTYKAQFSKPKVASPGSPAAIPFFANASDLHYYVTDFDGTVLKNLSIDANGILRYDVVGTATACSFVNIVFVIK</sequence>
<dbReference type="RefSeq" id="WP_115929634.1">
    <property type="nucleotide sequence ID" value="NZ_QNVV01000019.1"/>
</dbReference>
<reference evidence="2 3" key="1">
    <citation type="submission" date="2018-06" db="EMBL/GenBank/DDBJ databases">
        <title>Novel Chryseobacterium species.</title>
        <authorList>
            <person name="Newman J."/>
            <person name="Hugo C."/>
            <person name="Oosthuizen L."/>
            <person name="Charimba G."/>
        </authorList>
    </citation>
    <scope>NUCLEOTIDE SEQUENCE [LARGE SCALE GENOMIC DNA]</scope>
    <source>
        <strain evidence="2 3">7_F195</strain>
    </source>
</reference>
<accession>A0A3D9AU51</accession>
<keyword evidence="1" id="KW-0732">Signal</keyword>
<evidence type="ECO:0000256" key="1">
    <source>
        <dbReference type="SAM" id="SignalP"/>
    </source>
</evidence>
<evidence type="ECO:0000313" key="2">
    <source>
        <dbReference type="EMBL" id="REC44692.1"/>
    </source>
</evidence>
<dbReference type="Proteomes" id="UP000256257">
    <property type="component" value="Unassembled WGS sequence"/>
</dbReference>
<dbReference type="AlphaFoldDB" id="A0A3D9AU51"/>
<evidence type="ECO:0000313" key="3">
    <source>
        <dbReference type="Proteomes" id="UP000256257"/>
    </source>
</evidence>
<feature type="signal peptide" evidence="1">
    <location>
        <begin position="1"/>
        <end position="20"/>
    </location>
</feature>
<dbReference type="EMBL" id="QNVV01000019">
    <property type="protein sequence ID" value="REC44692.1"/>
    <property type="molecule type" value="Genomic_DNA"/>
</dbReference>
<comment type="caution">
    <text evidence="2">The sequence shown here is derived from an EMBL/GenBank/DDBJ whole genome shotgun (WGS) entry which is preliminary data.</text>
</comment>
<feature type="chain" id="PRO_5017614414" evidence="1">
    <location>
        <begin position="21"/>
        <end position="190"/>
    </location>
</feature>
<dbReference type="OrthoDB" id="9808953at2"/>